<dbReference type="PANTHER" id="PTHR23028">
    <property type="entry name" value="ACETYLTRANSFERASE"/>
    <property type="match status" value="1"/>
</dbReference>
<protein>
    <submittedName>
        <fullName evidence="3">Acyltransferase family protein</fullName>
        <ecNumber evidence="3">2.3.-.-</ecNumber>
    </submittedName>
</protein>
<dbReference type="EMBL" id="JBHFNR010000075">
    <property type="protein sequence ID" value="MFB2893446.1"/>
    <property type="molecule type" value="Genomic_DNA"/>
</dbReference>
<reference evidence="3 4" key="1">
    <citation type="submission" date="2024-09" db="EMBL/GenBank/DDBJ databases">
        <title>Floridaenema gen nov. (Aerosakkonemataceae, Aerosakkonematales ord. nov., Cyanobacteria) from benthic tropical and subtropical fresh waters, with the description of four new species.</title>
        <authorList>
            <person name="Moretto J.A."/>
            <person name="Berthold D.E."/>
            <person name="Lefler F.W."/>
            <person name="Huang I.-S."/>
            <person name="Laughinghouse H. IV."/>
        </authorList>
    </citation>
    <scope>NUCLEOTIDE SEQUENCE [LARGE SCALE GENOMIC DNA]</scope>
    <source>
        <strain evidence="3 4">BLCC-F50</strain>
    </source>
</reference>
<dbReference type="PANTHER" id="PTHR23028:SF53">
    <property type="entry name" value="ACYL_TRANSF_3 DOMAIN-CONTAINING PROTEIN"/>
    <property type="match status" value="1"/>
</dbReference>
<keyword evidence="3" id="KW-0012">Acyltransferase</keyword>
<organism evidence="3 4">
    <name type="scientific">Floridaenema flaviceps BLCC-F50</name>
    <dbReference type="NCBI Taxonomy" id="3153642"/>
    <lineage>
        <taxon>Bacteria</taxon>
        <taxon>Bacillati</taxon>
        <taxon>Cyanobacteriota</taxon>
        <taxon>Cyanophyceae</taxon>
        <taxon>Oscillatoriophycideae</taxon>
        <taxon>Aerosakkonematales</taxon>
        <taxon>Aerosakkonemataceae</taxon>
        <taxon>Floridanema</taxon>
        <taxon>Floridanema flaviceps</taxon>
    </lineage>
</organism>
<dbReference type="RefSeq" id="WP_413263104.1">
    <property type="nucleotide sequence ID" value="NZ_JBHFNR010000075.1"/>
</dbReference>
<name>A0ABV4XP34_9CYAN</name>
<feature type="transmembrane region" description="Helical" evidence="1">
    <location>
        <begin position="295"/>
        <end position="312"/>
    </location>
</feature>
<evidence type="ECO:0000259" key="2">
    <source>
        <dbReference type="Pfam" id="PF01757"/>
    </source>
</evidence>
<feature type="transmembrane region" description="Helical" evidence="1">
    <location>
        <begin position="89"/>
        <end position="115"/>
    </location>
</feature>
<evidence type="ECO:0000256" key="1">
    <source>
        <dbReference type="SAM" id="Phobius"/>
    </source>
</evidence>
<feature type="domain" description="Acyltransferase 3" evidence="2">
    <location>
        <begin position="45"/>
        <end position="381"/>
    </location>
</feature>
<keyword evidence="4" id="KW-1185">Reference proteome</keyword>
<feature type="transmembrane region" description="Helical" evidence="1">
    <location>
        <begin position="50"/>
        <end position="69"/>
    </location>
</feature>
<feature type="transmembrane region" description="Helical" evidence="1">
    <location>
        <begin position="366"/>
        <end position="389"/>
    </location>
</feature>
<evidence type="ECO:0000313" key="4">
    <source>
        <dbReference type="Proteomes" id="UP001576784"/>
    </source>
</evidence>
<feature type="transmembrane region" description="Helical" evidence="1">
    <location>
        <begin position="136"/>
        <end position="156"/>
    </location>
</feature>
<accession>A0ABV4XP34</accession>
<keyword evidence="3" id="KW-0808">Transferase</keyword>
<feature type="transmembrane region" description="Helical" evidence="1">
    <location>
        <begin position="324"/>
        <end position="346"/>
    </location>
</feature>
<keyword evidence="1" id="KW-1133">Transmembrane helix</keyword>
<dbReference type="GO" id="GO:0016746">
    <property type="term" value="F:acyltransferase activity"/>
    <property type="evidence" value="ECO:0007669"/>
    <property type="project" value="UniProtKB-KW"/>
</dbReference>
<feature type="transmembrane region" description="Helical" evidence="1">
    <location>
        <begin position="240"/>
        <end position="264"/>
    </location>
</feature>
<feature type="transmembrane region" description="Helical" evidence="1">
    <location>
        <begin position="176"/>
        <end position="200"/>
    </location>
</feature>
<dbReference type="InterPro" id="IPR050879">
    <property type="entry name" value="Acyltransferase_3"/>
</dbReference>
<proteinExistence type="predicted"/>
<evidence type="ECO:0000313" key="3">
    <source>
        <dbReference type="EMBL" id="MFB2893446.1"/>
    </source>
</evidence>
<dbReference type="Proteomes" id="UP001576784">
    <property type="component" value="Unassembled WGS sequence"/>
</dbReference>
<dbReference type="InterPro" id="IPR002656">
    <property type="entry name" value="Acyl_transf_3_dom"/>
</dbReference>
<keyword evidence="1" id="KW-0472">Membrane</keyword>
<dbReference type="EC" id="2.3.-.-" evidence="3"/>
<gene>
    <name evidence="3" type="ORF">ACE1CI_11085</name>
</gene>
<keyword evidence="1" id="KW-0812">Transmembrane</keyword>
<dbReference type="Pfam" id="PF01757">
    <property type="entry name" value="Acyl_transf_3"/>
    <property type="match status" value="1"/>
</dbReference>
<sequence>MVISEFSKDTFLVAIWEGVFDFCRTFTHSDLLTPTYMDNAKKHLEFLDRIRAIACISVFLFHSFMYAFFPRLPWAGWVPDFTSIGSFWFLLPFNFGWAGVSVFFVVSGFCIHLSFRRNPNWRDFTIRRFFRIYPPYLFALLLFALFWPWTHIHWGLESVIQLASHLTLLHDYSDKTWYWFNGSFWSIAVEVQLYLLYPVLLGLVARFGWHRTLVAIAMLEISLRSIWNLIYLFTGVEWPFYLLGSPFVYWYSWSIGAVIAEAYLLGRTIPFANHSLIAWGGAAICSYFLKPLTFFSFLFFALLTATAIAKLLSRGDRVPRYLSFPLFFSKSLSMIGLWSYSIYLLHQPIIANLSVLIVTKLSLPPSPIVFFTVCLCLWFPIIGLSAFWYRKIEIPSLAIGRQLIRK</sequence>
<comment type="caution">
    <text evidence="3">The sequence shown here is derived from an EMBL/GenBank/DDBJ whole genome shotgun (WGS) entry which is preliminary data.</text>
</comment>